<dbReference type="PANTHER" id="PTHR22916">
    <property type="entry name" value="GLYCOSYLTRANSFERASE"/>
    <property type="match status" value="1"/>
</dbReference>
<dbReference type="AlphaFoldDB" id="A0A413ZYY5"/>
<dbReference type="InterPro" id="IPR029044">
    <property type="entry name" value="Nucleotide-diphossugar_trans"/>
</dbReference>
<evidence type="ECO:0000313" key="7">
    <source>
        <dbReference type="Proteomes" id="UP000286181"/>
    </source>
</evidence>
<keyword evidence="1" id="KW-0328">Glycosyltransferase</keyword>
<evidence type="ECO:0000313" key="5">
    <source>
        <dbReference type="EMBL" id="RHL08311.1"/>
    </source>
</evidence>
<dbReference type="Proteomes" id="UP000286104">
    <property type="component" value="Unassembled WGS sequence"/>
</dbReference>
<dbReference type="Proteomes" id="UP000286181">
    <property type="component" value="Unassembled WGS sequence"/>
</dbReference>
<evidence type="ECO:0000313" key="4">
    <source>
        <dbReference type="EMBL" id="RHC38361.1"/>
    </source>
</evidence>
<keyword evidence="2 4" id="KW-0808">Transferase</keyword>
<protein>
    <submittedName>
        <fullName evidence="4">Glycosyltransferase family 2 protein</fullName>
    </submittedName>
</protein>
<dbReference type="PANTHER" id="PTHR22916:SF51">
    <property type="entry name" value="GLYCOSYLTRANSFERASE EPSH-RELATED"/>
    <property type="match status" value="1"/>
</dbReference>
<dbReference type="EMBL" id="QROF01000001">
    <property type="protein sequence ID" value="RHL08311.1"/>
    <property type="molecule type" value="Genomic_DNA"/>
</dbReference>
<feature type="domain" description="Glycosyltransferase 2-like" evidence="3">
    <location>
        <begin position="4"/>
        <end position="121"/>
    </location>
</feature>
<dbReference type="InterPro" id="IPR001173">
    <property type="entry name" value="Glyco_trans_2-like"/>
</dbReference>
<evidence type="ECO:0000256" key="2">
    <source>
        <dbReference type="ARBA" id="ARBA00022679"/>
    </source>
</evidence>
<dbReference type="SUPFAM" id="SSF53448">
    <property type="entry name" value="Nucleotide-diphospho-sugar transferases"/>
    <property type="match status" value="1"/>
</dbReference>
<reference evidence="6 7" key="1">
    <citation type="submission" date="2018-08" db="EMBL/GenBank/DDBJ databases">
        <title>A genome reference for cultivated species of the human gut microbiota.</title>
        <authorList>
            <person name="Zou Y."/>
            <person name="Xue W."/>
            <person name="Luo G."/>
        </authorList>
    </citation>
    <scope>NUCLEOTIDE SEQUENCE [LARGE SCALE GENOMIC DNA]</scope>
    <source>
        <strain evidence="5 7">AF39-14AC</strain>
        <strain evidence="4 6">AM36-3AA</strain>
    </source>
</reference>
<accession>A0A413ZYY5</accession>
<evidence type="ECO:0000313" key="6">
    <source>
        <dbReference type="Proteomes" id="UP000286104"/>
    </source>
</evidence>
<dbReference type="Gene3D" id="3.90.550.10">
    <property type="entry name" value="Spore Coat Polysaccharide Biosynthesis Protein SpsA, Chain A"/>
    <property type="match status" value="1"/>
</dbReference>
<dbReference type="CDD" id="cd00761">
    <property type="entry name" value="Glyco_tranf_GTA_type"/>
    <property type="match status" value="1"/>
</dbReference>
<name>A0A413ZYY5_9FIRM</name>
<organism evidence="4 6">
    <name type="scientific">Agathobacter rectalis</name>
    <dbReference type="NCBI Taxonomy" id="39491"/>
    <lineage>
        <taxon>Bacteria</taxon>
        <taxon>Bacillati</taxon>
        <taxon>Bacillota</taxon>
        <taxon>Clostridia</taxon>
        <taxon>Lachnospirales</taxon>
        <taxon>Lachnospiraceae</taxon>
        <taxon>Agathobacter</taxon>
    </lineage>
</organism>
<dbReference type="GO" id="GO:0016757">
    <property type="term" value="F:glycosyltransferase activity"/>
    <property type="evidence" value="ECO:0007669"/>
    <property type="project" value="UniProtKB-KW"/>
</dbReference>
<dbReference type="EMBL" id="QSHU01000016">
    <property type="protein sequence ID" value="RHC38361.1"/>
    <property type="molecule type" value="Genomic_DNA"/>
</dbReference>
<gene>
    <name evidence="5" type="ORF">DW038_02550</name>
    <name evidence="4" type="ORF">DW848_11430</name>
</gene>
<sequence>MDISIVIPVYNVQAYLGECIDSVLNQSKEAYEIILVDDGSTDQSGDICDDYSRKYKQIRTIHKKNEGLGFARNTGLENVTSDYVIFIDSDDYIDSDFLEEMQHIVDKGTYDTVKTGYRRVTLEGKCISNLGTTAEYFEDSDVKEKLLPRMIGSAPGTNDSIPMSACGTLYSIKIINQYSIRFVSERKWISEDMLFNIEYFSHAQKCAIDKYIGYNYRANNNSLTTKYVEDRFEKCCAMYQKEEEVLASIIPLELWQNRLDRQFMNYLRMCFSQLKKSVSRLDPSQAKKNIKEITDVSLVEKIIRAYPDKQLNIKQRGFVLMVRWKWNWLLYVMFCIFKIE</sequence>
<evidence type="ECO:0000259" key="3">
    <source>
        <dbReference type="Pfam" id="PF00535"/>
    </source>
</evidence>
<dbReference type="RefSeq" id="WP_117919674.1">
    <property type="nucleotide sequence ID" value="NZ_QROF01000001.1"/>
</dbReference>
<proteinExistence type="predicted"/>
<dbReference type="Pfam" id="PF00535">
    <property type="entry name" value="Glycos_transf_2"/>
    <property type="match status" value="1"/>
</dbReference>
<comment type="caution">
    <text evidence="4">The sequence shown here is derived from an EMBL/GenBank/DDBJ whole genome shotgun (WGS) entry which is preliminary data.</text>
</comment>
<evidence type="ECO:0000256" key="1">
    <source>
        <dbReference type="ARBA" id="ARBA00022676"/>
    </source>
</evidence>